<dbReference type="InterPro" id="IPR031571">
    <property type="entry name" value="RcpC_dom"/>
</dbReference>
<evidence type="ECO:0000313" key="2">
    <source>
        <dbReference type="EMBL" id="BCR03451.1"/>
    </source>
</evidence>
<reference evidence="2 3" key="1">
    <citation type="journal article" date="2016" name="C (Basel)">
        <title>Selective Growth of and Electricity Production by Marine Exoelectrogenic Bacteria in Self-Aggregated Hydrogel of Microbially Reduced Graphene Oxide.</title>
        <authorList>
            <person name="Yoshida N."/>
            <person name="Goto Y."/>
            <person name="Miyata Y."/>
        </authorList>
    </citation>
    <scope>NUCLEOTIDE SEQUENCE [LARGE SCALE GENOMIC DNA]</scope>
    <source>
        <strain evidence="2 3">NIT-T3</strain>
    </source>
</reference>
<reference evidence="2 3" key="2">
    <citation type="journal article" date="2021" name="Int. J. Syst. Evol. Microbiol.">
        <title>Isolation and Polyphasic Characterization of Desulfuromonas versatilis sp. Nov., an Electrogenic Bacteria Capable of Versatile Metabolism Isolated from a Graphene Oxide-Reducing Enrichment Culture.</title>
        <authorList>
            <person name="Xie L."/>
            <person name="Yoshida N."/>
            <person name="Ishii S."/>
            <person name="Meng L."/>
        </authorList>
    </citation>
    <scope>NUCLEOTIDE SEQUENCE [LARGE SCALE GENOMIC DNA]</scope>
    <source>
        <strain evidence="2 3">NIT-T3</strain>
    </source>
</reference>
<dbReference type="EMBL" id="AP024355">
    <property type="protein sequence ID" value="BCR03451.1"/>
    <property type="molecule type" value="Genomic_DNA"/>
</dbReference>
<dbReference type="RefSeq" id="WP_221250923.1">
    <property type="nucleotide sequence ID" value="NZ_AP024355.1"/>
</dbReference>
<proteinExistence type="predicted"/>
<keyword evidence="3" id="KW-1185">Reference proteome</keyword>
<name>A0ABM8HR91_9BACT</name>
<dbReference type="Proteomes" id="UP001319827">
    <property type="component" value="Chromosome"/>
</dbReference>
<accession>A0ABM8HR91</accession>
<dbReference type="NCBIfam" id="TIGR03177">
    <property type="entry name" value="pilus_cpaB"/>
    <property type="match status" value="1"/>
</dbReference>
<dbReference type="Pfam" id="PF08666">
    <property type="entry name" value="SAF"/>
    <property type="match status" value="1"/>
</dbReference>
<evidence type="ECO:0000313" key="3">
    <source>
        <dbReference type="Proteomes" id="UP001319827"/>
    </source>
</evidence>
<dbReference type="InterPro" id="IPR013974">
    <property type="entry name" value="SAF"/>
</dbReference>
<protein>
    <recommendedName>
        <fullName evidence="1">SAF domain-containing protein</fullName>
    </recommendedName>
</protein>
<dbReference type="SMART" id="SM00858">
    <property type="entry name" value="SAF"/>
    <property type="match status" value="1"/>
</dbReference>
<dbReference type="InterPro" id="IPR017592">
    <property type="entry name" value="Pilus_assmbl_Flp-typ_CpaB"/>
</dbReference>
<feature type="domain" description="SAF" evidence="1">
    <location>
        <begin position="46"/>
        <end position="108"/>
    </location>
</feature>
<dbReference type="Gene3D" id="3.90.1210.10">
    <property type="entry name" value="Antifreeze-like/N-acetylneuraminic acid synthase C-terminal domain"/>
    <property type="match status" value="1"/>
</dbReference>
<evidence type="ECO:0000259" key="1">
    <source>
        <dbReference type="SMART" id="SM00858"/>
    </source>
</evidence>
<organism evidence="2 3">
    <name type="scientific">Desulfuromonas versatilis</name>
    <dbReference type="NCBI Taxonomy" id="2802975"/>
    <lineage>
        <taxon>Bacteria</taxon>
        <taxon>Pseudomonadati</taxon>
        <taxon>Thermodesulfobacteriota</taxon>
        <taxon>Desulfuromonadia</taxon>
        <taxon>Desulfuromonadales</taxon>
        <taxon>Desulfuromonadaceae</taxon>
        <taxon>Desulfuromonas</taxon>
    </lineage>
</organism>
<gene>
    <name evidence="2" type="ORF">DESUT3_05200</name>
</gene>
<dbReference type="CDD" id="cd11614">
    <property type="entry name" value="SAF_CpaB_FlgA_like"/>
    <property type="match status" value="1"/>
</dbReference>
<sequence length="276" mass="29404">MKRYGGLIAFGLAIGFGILAVVLAQKWLAARSTQAQVVLNATVPLTKVVVAASDMQIGTPLTKANLVLADWPQGSEPRGAFNDISAVEGRVAVTKLTAGAPVLAAELAAPGSGAGMVALITTGMRAMAVRVDEVTGVGGFVLPNTFVDIIGVDETRGDKKIAKTILKRIKVLAIAQETFTEEGQAKIVRTVTLELEPKQTEELALQTHQGDIHLVLRNPLEEEPKVEEPKTVAKKAAPVRRVVYRPKPSPHAVEIIRGSKPAETVQFKNANSEEKL</sequence>
<dbReference type="Pfam" id="PF16976">
    <property type="entry name" value="RcpC"/>
    <property type="match status" value="1"/>
</dbReference>